<name>A0A314XMF1_PRUYE</name>
<protein>
    <submittedName>
        <fullName evidence="1">Uncharacterized protein</fullName>
    </submittedName>
</protein>
<reference evidence="1 2" key="1">
    <citation type="submission" date="2018-02" db="EMBL/GenBank/DDBJ databases">
        <title>Draft genome of wild Prunus yedoensis var. nudiflora.</title>
        <authorList>
            <person name="Baek S."/>
            <person name="Kim J.-H."/>
            <person name="Choi K."/>
            <person name="Kim G.-B."/>
            <person name="Cho A."/>
            <person name="Jang H."/>
            <person name="Shin C.-H."/>
            <person name="Yu H.-J."/>
            <person name="Mun J.-H."/>
        </authorList>
    </citation>
    <scope>NUCLEOTIDE SEQUENCE [LARGE SCALE GENOMIC DNA]</scope>
    <source>
        <strain evidence="2">cv. Jeju island</strain>
        <tissue evidence="1">Leaf</tissue>
    </source>
</reference>
<keyword evidence="2" id="KW-1185">Reference proteome</keyword>
<comment type="caution">
    <text evidence="1">The sequence shown here is derived from an EMBL/GenBank/DDBJ whole genome shotgun (WGS) entry which is preliminary data.</text>
</comment>
<accession>A0A314XMF1</accession>
<dbReference type="Proteomes" id="UP000250321">
    <property type="component" value="Unassembled WGS sequence"/>
</dbReference>
<dbReference type="EMBL" id="PJQY01002271">
    <property type="protein sequence ID" value="PQP95142.1"/>
    <property type="molecule type" value="Genomic_DNA"/>
</dbReference>
<evidence type="ECO:0000313" key="1">
    <source>
        <dbReference type="EMBL" id="PQP95142.1"/>
    </source>
</evidence>
<sequence>MSNVPCGFGFSSMSGAYKVVRFRCREDGIVNRKRSGFLHWIDWSRVVIFAFKVRIFKVFPYPWLGFGRKD</sequence>
<proteinExistence type="predicted"/>
<evidence type="ECO:0000313" key="2">
    <source>
        <dbReference type="Proteomes" id="UP000250321"/>
    </source>
</evidence>
<organism evidence="1 2">
    <name type="scientific">Prunus yedoensis var. nudiflora</name>
    <dbReference type="NCBI Taxonomy" id="2094558"/>
    <lineage>
        <taxon>Eukaryota</taxon>
        <taxon>Viridiplantae</taxon>
        <taxon>Streptophyta</taxon>
        <taxon>Embryophyta</taxon>
        <taxon>Tracheophyta</taxon>
        <taxon>Spermatophyta</taxon>
        <taxon>Magnoliopsida</taxon>
        <taxon>eudicotyledons</taxon>
        <taxon>Gunneridae</taxon>
        <taxon>Pentapetalae</taxon>
        <taxon>rosids</taxon>
        <taxon>fabids</taxon>
        <taxon>Rosales</taxon>
        <taxon>Rosaceae</taxon>
        <taxon>Amygdaloideae</taxon>
        <taxon>Amygdaleae</taxon>
        <taxon>Prunus</taxon>
    </lineage>
</organism>
<dbReference type="AlphaFoldDB" id="A0A314XMF1"/>
<gene>
    <name evidence="1" type="ORF">Pyn_10574</name>
</gene>